<dbReference type="EMBL" id="JADBEM010000001">
    <property type="protein sequence ID" value="MBE1606558.1"/>
    <property type="molecule type" value="Genomic_DNA"/>
</dbReference>
<dbReference type="InterPro" id="IPR008928">
    <property type="entry name" value="6-hairpin_glycosidase_sf"/>
</dbReference>
<name>A0A927RKC0_9ACTN</name>
<sequence length="637" mass="69099">MSTKPSAGTVCGPASPTAGAQTRLHPLPLGQVRITSGLWHERGEANRLASIPRGLDRLHEAGNLRNLDIAGGLAQGEAEGRIFADSDVYKWLEAAAWEYARTGDEQLLANQLSVTEVVGRAQAEDGYIDSVVQIRENKERYRDLPHSHEHYVAGHLIQAAVAQVRATGRRDLLEVAIRLADHLAATFGPQARDDVDGHPVVEMALVELYRETGTREYLDLAEYFVSARGRGLMASYGREPTYFSDRVPVREATTVEGHAVRAVYLAAGAADVAAETGDAELLAALATQYDSMERGKQYITGGLGSRWEGESFGDPFELPTDRGYAETCAAIGGVQWAWRMLLATGDARYADQIERMLFNGFLAGVSLSGTEYFYVNPLQLRGDAHPEHERSAANGRRGWFDCACCPPNIMRMLSSLGAHVATTTDAGVQIHQYANGTIAAGDLQLDVETAYPWDGRVRVTVRQAPTTPVELAFRVPAWAAGATLDGAAVAAGDYARVSRTYRDGDEIVLDLPMAPRLTRADERVDAVRGCVTIERGPLVYALEQCDQAEGAPVDDLRILPGAPFEVEHRPDLLSGVSVVRTTGRVASPPPAARSPYSTTPADAREEQAGREVSLVAIPYYAWANRGPQPMRVWIPTA</sequence>
<dbReference type="AlphaFoldDB" id="A0A927RKC0"/>
<feature type="domain" description="Non-reducing end beta-L-arabinofuranosidase-like GH127 C-terminal" evidence="4">
    <location>
        <begin position="515"/>
        <end position="635"/>
    </location>
</feature>
<accession>A0A927RKC0</accession>
<evidence type="ECO:0000259" key="3">
    <source>
        <dbReference type="Pfam" id="PF20736"/>
    </source>
</evidence>
<comment type="caution">
    <text evidence="5">The sequence shown here is derived from an EMBL/GenBank/DDBJ whole genome shotgun (WGS) entry which is preliminary data.</text>
</comment>
<dbReference type="Proteomes" id="UP000638648">
    <property type="component" value="Unassembled WGS sequence"/>
</dbReference>
<protein>
    <submittedName>
        <fullName evidence="5">DUF1680 family protein</fullName>
    </submittedName>
</protein>
<dbReference type="InterPro" id="IPR049174">
    <property type="entry name" value="Beta-AFase-like"/>
</dbReference>
<dbReference type="PANTHER" id="PTHR43465:SF2">
    <property type="entry name" value="DUF1680 DOMAIN PROTEIN (AFU_ORTHOLOGUE AFUA_1G08910)"/>
    <property type="match status" value="1"/>
</dbReference>
<evidence type="ECO:0000256" key="1">
    <source>
        <dbReference type="SAM" id="MobiDB-lite"/>
    </source>
</evidence>
<dbReference type="PANTHER" id="PTHR43465">
    <property type="entry name" value="DUF1680 DOMAIN PROTEIN (AFU_ORTHOLOGUE AFUA_1G08910)"/>
    <property type="match status" value="1"/>
</dbReference>
<evidence type="ECO:0000313" key="6">
    <source>
        <dbReference type="Proteomes" id="UP000638648"/>
    </source>
</evidence>
<feature type="domain" description="Non-reducing end beta-L-arabinofuranosidase-like GH127 middle" evidence="3">
    <location>
        <begin position="428"/>
        <end position="513"/>
    </location>
</feature>
<dbReference type="GO" id="GO:0005975">
    <property type="term" value="P:carbohydrate metabolic process"/>
    <property type="evidence" value="ECO:0007669"/>
    <property type="project" value="InterPro"/>
</dbReference>
<feature type="region of interest" description="Disordered" evidence="1">
    <location>
        <begin position="1"/>
        <end position="23"/>
    </location>
</feature>
<organism evidence="5 6">
    <name type="scientific">Actinopolymorpha pittospori</name>
    <dbReference type="NCBI Taxonomy" id="648752"/>
    <lineage>
        <taxon>Bacteria</taxon>
        <taxon>Bacillati</taxon>
        <taxon>Actinomycetota</taxon>
        <taxon>Actinomycetes</taxon>
        <taxon>Propionibacteriales</taxon>
        <taxon>Actinopolymorphaceae</taxon>
        <taxon>Actinopolymorpha</taxon>
    </lineage>
</organism>
<keyword evidence="6" id="KW-1185">Reference proteome</keyword>
<dbReference type="Pfam" id="PF20736">
    <property type="entry name" value="Glyco_hydro127M"/>
    <property type="match status" value="1"/>
</dbReference>
<feature type="region of interest" description="Disordered" evidence="1">
    <location>
        <begin position="583"/>
        <end position="608"/>
    </location>
</feature>
<evidence type="ECO:0000313" key="5">
    <source>
        <dbReference type="EMBL" id="MBE1606558.1"/>
    </source>
</evidence>
<dbReference type="InterPro" id="IPR049049">
    <property type="entry name" value="Beta-AFase-like_GH127_C"/>
</dbReference>
<dbReference type="SUPFAM" id="SSF48208">
    <property type="entry name" value="Six-hairpin glycosidases"/>
    <property type="match status" value="1"/>
</dbReference>
<dbReference type="Pfam" id="PF20737">
    <property type="entry name" value="Glyco_hydro127C"/>
    <property type="match status" value="1"/>
</dbReference>
<evidence type="ECO:0000259" key="4">
    <source>
        <dbReference type="Pfam" id="PF20737"/>
    </source>
</evidence>
<dbReference type="RefSeq" id="WP_192750666.1">
    <property type="nucleotide sequence ID" value="NZ_BAABJL010000147.1"/>
</dbReference>
<evidence type="ECO:0000259" key="2">
    <source>
        <dbReference type="Pfam" id="PF07944"/>
    </source>
</evidence>
<dbReference type="InterPro" id="IPR049046">
    <property type="entry name" value="Beta-AFase-like_GH127_middle"/>
</dbReference>
<gene>
    <name evidence="5" type="ORF">HEB94_003406</name>
</gene>
<reference evidence="5" key="1">
    <citation type="submission" date="2020-10" db="EMBL/GenBank/DDBJ databases">
        <title>Sequencing the genomes of 1000 actinobacteria strains.</title>
        <authorList>
            <person name="Klenk H.-P."/>
        </authorList>
    </citation>
    <scope>NUCLEOTIDE SEQUENCE</scope>
    <source>
        <strain evidence="5">DSM 45354</strain>
    </source>
</reference>
<dbReference type="InterPro" id="IPR012878">
    <property type="entry name" value="Beta-AFase-like_GH127_cat"/>
</dbReference>
<proteinExistence type="predicted"/>
<feature type="domain" description="Non-reducing end beta-L-arabinofuranosidase-like GH127 catalytic" evidence="2">
    <location>
        <begin position="31"/>
        <end position="417"/>
    </location>
</feature>
<dbReference type="Pfam" id="PF07944">
    <property type="entry name" value="Beta-AFase-like_GH127_cat"/>
    <property type="match status" value="1"/>
</dbReference>